<organism evidence="2 3">
    <name type="scientific">Microbacterium dextranolyticum</name>
    <dbReference type="NCBI Taxonomy" id="36806"/>
    <lineage>
        <taxon>Bacteria</taxon>
        <taxon>Bacillati</taxon>
        <taxon>Actinomycetota</taxon>
        <taxon>Actinomycetes</taxon>
        <taxon>Micrococcales</taxon>
        <taxon>Microbacteriaceae</taxon>
        <taxon>Microbacterium</taxon>
    </lineage>
</organism>
<evidence type="ECO:0000259" key="1">
    <source>
        <dbReference type="SMART" id="SM00642"/>
    </source>
</evidence>
<reference evidence="2" key="2">
    <citation type="submission" date="2023-01" db="EMBL/GenBank/DDBJ databases">
        <authorList>
            <person name="Sun Q."/>
            <person name="Evtushenko L."/>
        </authorList>
    </citation>
    <scope>NUCLEOTIDE SEQUENCE</scope>
    <source>
        <strain evidence="2">VKM Ac-1940</strain>
    </source>
</reference>
<protein>
    <submittedName>
        <fullName evidence="2">Amylosucrase</fullName>
    </submittedName>
</protein>
<dbReference type="InterPro" id="IPR044077">
    <property type="entry name" value="Amylosucrase"/>
</dbReference>
<keyword evidence="3" id="KW-1185">Reference proteome</keyword>
<dbReference type="Pfam" id="PF00128">
    <property type="entry name" value="Alpha-amylase"/>
    <property type="match status" value="1"/>
</dbReference>
<gene>
    <name evidence="2" type="ORF">GCM10017591_26960</name>
</gene>
<evidence type="ECO:0000313" key="2">
    <source>
        <dbReference type="EMBL" id="GLJ96633.1"/>
    </source>
</evidence>
<sequence>MWELEGPTPMENSSNAETYALTPEAYAAPDRLAPHRGRGNGASPVRTLPALGWHEAEGAPMTVLTTLETDRAAALSAADAAGRVDDAFLTRFEGEFPRLHALFSRLYGDREDGQEQLARTIAEASAAWNARPLELRARDAQRAADPDWFQSERMLGGVCYVDRFAGNLAGIHDQIPYFRELGLTYLHLMPLFASPADHGADADGGYAVSSYREVARSLGTMEQLTRLAADLRTAGISLVVDFIFNHTSNEHEWAQKAVAGDPDFEDFYLIFDDREMPDAYERTTREIFPDDHRGSFVQLDDGRWIWSTFYHYQWDLNYANPAVFRAMAGEMLFLANRGVEVLRMDAVAFIWKRLGTSCESLPEAHLLLQAFNAVLAMAAPGMVFKSEAIVHPDEVVSYISRDECELSYNPLQMALTWEALATRDARLLQDALERRHALPAGTAWVNYVRSHDDIGWTFADEDAAALGIDGYAHRQFLNRFYTGRHEGGFARGVAFQENPETGDARVTGTTASLAGVEAGDSGGEDRIVLAHGLALSTGGIPLLYLGDEVAQLNDYSYADDPVRRGDTRWVHRGNRPRDAYADRDDLGTPAGRVYRRLTKLVSVRQTTPELAGNHLIGFRTPHASVVGYQRPGDGTTVLALANVGDAAVQIDHGTLAGFERVAFDLLNDIERDLEQGIALAPHAFVWLRVTPR</sequence>
<dbReference type="InterPro" id="IPR017853">
    <property type="entry name" value="GH"/>
</dbReference>
<reference evidence="2" key="1">
    <citation type="journal article" date="2014" name="Int. J. Syst. Evol. Microbiol.">
        <title>Complete genome sequence of Corynebacterium casei LMG S-19264T (=DSM 44701T), isolated from a smear-ripened cheese.</title>
        <authorList>
            <consortium name="US DOE Joint Genome Institute (JGI-PGF)"/>
            <person name="Walter F."/>
            <person name="Albersmeier A."/>
            <person name="Kalinowski J."/>
            <person name="Ruckert C."/>
        </authorList>
    </citation>
    <scope>NUCLEOTIDE SEQUENCE</scope>
    <source>
        <strain evidence="2">VKM Ac-1940</strain>
    </source>
</reference>
<dbReference type="PANTHER" id="PTHR10357">
    <property type="entry name" value="ALPHA-AMYLASE FAMILY MEMBER"/>
    <property type="match status" value="1"/>
</dbReference>
<dbReference type="SMART" id="SM00642">
    <property type="entry name" value="Aamy"/>
    <property type="match status" value="1"/>
</dbReference>
<evidence type="ECO:0000313" key="3">
    <source>
        <dbReference type="Proteomes" id="UP001142291"/>
    </source>
</evidence>
<dbReference type="EMBL" id="BSER01000012">
    <property type="protein sequence ID" value="GLJ96633.1"/>
    <property type="molecule type" value="Genomic_DNA"/>
</dbReference>
<dbReference type="GO" id="GO:0005975">
    <property type="term" value="P:carbohydrate metabolic process"/>
    <property type="evidence" value="ECO:0007669"/>
    <property type="project" value="InterPro"/>
</dbReference>
<dbReference type="SUPFAM" id="SSF51445">
    <property type="entry name" value="(Trans)glycosidases"/>
    <property type="match status" value="1"/>
</dbReference>
<dbReference type="CDD" id="cd11324">
    <property type="entry name" value="AmyAc_Amylosucrase"/>
    <property type="match status" value="1"/>
</dbReference>
<dbReference type="InterPro" id="IPR013780">
    <property type="entry name" value="Glyco_hydro_b"/>
</dbReference>
<dbReference type="Gene3D" id="3.90.400.10">
    <property type="entry name" value="Oligo-1,6-glucosidase, Domain 2"/>
    <property type="match status" value="1"/>
</dbReference>
<name>A0A9W6M7K4_9MICO</name>
<dbReference type="AlphaFoldDB" id="A0A9W6M7K4"/>
<proteinExistence type="predicted"/>
<dbReference type="InterPro" id="IPR045857">
    <property type="entry name" value="O16G_dom_2"/>
</dbReference>
<dbReference type="Proteomes" id="UP001142291">
    <property type="component" value="Unassembled WGS sequence"/>
</dbReference>
<accession>A0A9W6M7K4</accession>
<dbReference type="Gene3D" id="1.10.1740.10">
    <property type="match status" value="1"/>
</dbReference>
<dbReference type="Gene3D" id="2.60.40.1180">
    <property type="entry name" value="Golgi alpha-mannosidase II"/>
    <property type="match status" value="1"/>
</dbReference>
<dbReference type="SUPFAM" id="SSF51011">
    <property type="entry name" value="Glycosyl hydrolase domain"/>
    <property type="match status" value="1"/>
</dbReference>
<dbReference type="Gene3D" id="3.20.20.80">
    <property type="entry name" value="Glycosidases"/>
    <property type="match status" value="1"/>
</dbReference>
<dbReference type="PANTHER" id="PTHR10357:SF213">
    <property type="entry name" value="ALPHA AMYLASE CATALYTIC REGION"/>
    <property type="match status" value="1"/>
</dbReference>
<feature type="domain" description="Glycosyl hydrolase family 13 catalytic" evidence="1">
    <location>
        <begin position="160"/>
        <end position="604"/>
    </location>
</feature>
<comment type="caution">
    <text evidence="2">The sequence shown here is derived from an EMBL/GenBank/DDBJ whole genome shotgun (WGS) entry which is preliminary data.</text>
</comment>
<dbReference type="InterPro" id="IPR006047">
    <property type="entry name" value="GH13_cat_dom"/>
</dbReference>
<dbReference type="GO" id="GO:0047669">
    <property type="term" value="F:amylosucrase activity"/>
    <property type="evidence" value="ECO:0007669"/>
    <property type="project" value="InterPro"/>
</dbReference>